<dbReference type="AlphaFoldDB" id="A0A5M4B462"/>
<sequence length="323" mass="37748">MMVDKISMLKANTLELHYWFNDESHTMDALIQNRCEYELLGILKEVASVFNVEVRIETEPFADGGLRRWFQFGAIDPGKKATIKIALITALVTGVVVTPITTTISTVTNHLIEEIFEDKEIKELEKEKLKLEIEKLKREAEKNNQRLDNNYKLKKKRSNFYEYLNNYKKVDKVSIIIEDKAKKPIVQEKFVNRANFNDFIIVNDDLEPIEVEDAVIDIISPVLKKGRYMWYGIFKGESIRFNMKSNEFKTLVQTGKIEFRNDSSINCCLQIRRKIDSEGLEKIVGYDVLRVNYYFEDNKAIETPEGKLHKQRKNRGDDQLTIF</sequence>
<protein>
    <submittedName>
        <fullName evidence="2">Uncharacterized protein</fullName>
    </submittedName>
</protein>
<name>A0A5M4B462_9BACT</name>
<reference evidence="2 3" key="1">
    <citation type="submission" date="2019-10" db="EMBL/GenBank/DDBJ databases">
        <title>Prolixibacter strains distinguished by the presence of nitrate reductase genes were adept at nitrate-dependent anaerobic corrosion of metallic iron and carbon steel.</title>
        <authorList>
            <person name="Iino T."/>
            <person name="Shono N."/>
            <person name="Ito K."/>
            <person name="Nakamura R."/>
            <person name="Sueoka K."/>
            <person name="Harayama S."/>
            <person name="Ohkuma M."/>
        </authorList>
    </citation>
    <scope>NUCLEOTIDE SEQUENCE [LARGE SCALE GENOMIC DNA]</scope>
    <source>
        <strain evidence="2 3">JCM 13498</strain>
    </source>
</reference>
<proteinExistence type="predicted"/>
<keyword evidence="1" id="KW-0175">Coiled coil</keyword>
<dbReference type="RefSeq" id="WP_025864782.1">
    <property type="nucleotide sequence ID" value="NZ_BLAX01000001.1"/>
</dbReference>
<evidence type="ECO:0000256" key="1">
    <source>
        <dbReference type="SAM" id="Coils"/>
    </source>
</evidence>
<evidence type="ECO:0000313" key="2">
    <source>
        <dbReference type="EMBL" id="GET34467.1"/>
    </source>
</evidence>
<dbReference type="OrthoDB" id="1091280at2"/>
<gene>
    <name evidence="2" type="ORF">PbJCM13498_33300</name>
</gene>
<accession>A0A5M4B462</accession>
<dbReference type="Proteomes" id="UP000391834">
    <property type="component" value="Unassembled WGS sequence"/>
</dbReference>
<feature type="coiled-coil region" evidence="1">
    <location>
        <begin position="112"/>
        <end position="157"/>
    </location>
</feature>
<keyword evidence="3" id="KW-1185">Reference proteome</keyword>
<organism evidence="2 3">
    <name type="scientific">Prolixibacter bellariivorans</name>
    <dbReference type="NCBI Taxonomy" id="314319"/>
    <lineage>
        <taxon>Bacteria</taxon>
        <taxon>Pseudomonadati</taxon>
        <taxon>Bacteroidota</taxon>
        <taxon>Bacteroidia</taxon>
        <taxon>Marinilabiliales</taxon>
        <taxon>Prolixibacteraceae</taxon>
        <taxon>Prolixibacter</taxon>
    </lineage>
</organism>
<comment type="caution">
    <text evidence="2">The sequence shown here is derived from an EMBL/GenBank/DDBJ whole genome shotgun (WGS) entry which is preliminary data.</text>
</comment>
<dbReference type="EMBL" id="BLAX01000001">
    <property type="protein sequence ID" value="GET34467.1"/>
    <property type="molecule type" value="Genomic_DNA"/>
</dbReference>
<evidence type="ECO:0000313" key="3">
    <source>
        <dbReference type="Proteomes" id="UP000391834"/>
    </source>
</evidence>